<evidence type="ECO:0000313" key="2">
    <source>
        <dbReference type="Proteomes" id="UP001519295"/>
    </source>
</evidence>
<evidence type="ECO:0008006" key="3">
    <source>
        <dbReference type="Google" id="ProtNLM"/>
    </source>
</evidence>
<reference evidence="1 2" key="1">
    <citation type="submission" date="2021-03" db="EMBL/GenBank/DDBJ databases">
        <title>Sequencing the genomes of 1000 actinobacteria strains.</title>
        <authorList>
            <person name="Klenk H.-P."/>
        </authorList>
    </citation>
    <scope>NUCLEOTIDE SEQUENCE [LARGE SCALE GENOMIC DNA]</scope>
    <source>
        <strain evidence="1 2">DSM 45256</strain>
    </source>
</reference>
<protein>
    <recommendedName>
        <fullName evidence="3">Homeodomain-like domain-containing protein</fullName>
    </recommendedName>
</protein>
<sequence length="77" mass="8398">MAPLGRCVSYNANPDWVDDVIVEQAVAGHRTSRTLTEAERVAAAHELDRRGHSLNVIATRLHVSAGTARHLLTGEWA</sequence>
<comment type="caution">
    <text evidence="1">The sequence shown here is derived from an EMBL/GenBank/DDBJ whole genome shotgun (WGS) entry which is preliminary data.</text>
</comment>
<gene>
    <name evidence="1" type="ORF">JOF36_005957</name>
</gene>
<name>A0ABS4W229_9PSEU</name>
<dbReference type="RefSeq" id="WP_210033362.1">
    <property type="nucleotide sequence ID" value="NZ_JAGINU010000001.1"/>
</dbReference>
<accession>A0ABS4W229</accession>
<proteinExistence type="predicted"/>
<dbReference type="EMBL" id="JAGINU010000001">
    <property type="protein sequence ID" value="MBP2370261.1"/>
    <property type="molecule type" value="Genomic_DNA"/>
</dbReference>
<dbReference type="Proteomes" id="UP001519295">
    <property type="component" value="Unassembled WGS sequence"/>
</dbReference>
<evidence type="ECO:0000313" key="1">
    <source>
        <dbReference type="EMBL" id="MBP2370261.1"/>
    </source>
</evidence>
<organism evidence="1 2">
    <name type="scientific">Pseudonocardia parietis</name>
    <dbReference type="NCBI Taxonomy" id="570936"/>
    <lineage>
        <taxon>Bacteria</taxon>
        <taxon>Bacillati</taxon>
        <taxon>Actinomycetota</taxon>
        <taxon>Actinomycetes</taxon>
        <taxon>Pseudonocardiales</taxon>
        <taxon>Pseudonocardiaceae</taxon>
        <taxon>Pseudonocardia</taxon>
    </lineage>
</organism>
<keyword evidence="2" id="KW-1185">Reference proteome</keyword>